<organism evidence="3 4">
    <name type="scientific">Methanococcus maripaludis</name>
    <name type="common">Methanococcus deltae</name>
    <dbReference type="NCBI Taxonomy" id="39152"/>
    <lineage>
        <taxon>Archaea</taxon>
        <taxon>Methanobacteriati</taxon>
        <taxon>Methanobacteriota</taxon>
        <taxon>Methanomada group</taxon>
        <taxon>Methanococci</taxon>
        <taxon>Methanococcales</taxon>
        <taxon>Methanococcaceae</taxon>
        <taxon>Methanococcus</taxon>
    </lineage>
</organism>
<sequence>MEKVYSAKYSILGYYYQLYYPIYYLFKNPELDEDFEINIEKLDDFQITSENINNLFQVKNSETESASLGDSGELLWKTINIWSHNILNNSIDVKDSKFFLITTSQASKKSVCWDLKDYARTDKENSNITQRLLEIAKGNHKKKKEEYNQKKENDKEKKTQGKKSKFQSVYSNFLKLKPEQRKNLVKSIVILDGNPKIEDLEQGIEKHIEMYVNSEYMSDAKIELAGWWKERLLDCLINNNPIKVSEFKDKICEIREKYKFKFSDQCGGLELKPDSKYRDADRLYLKQLDLIQVNQKIKDNAAIDYYRMKEQYSRWSNRFSNIPELKNFKRQILEIWSRNFELECLNVNDPIKTGQYVYSWSQTKTTEYNKLLAENWTGHYFVRGTFHELADDPKLILGWHPNYKELLCDKHE</sequence>
<feature type="domain" description="ABC-three component systems C-terminal" evidence="2">
    <location>
        <begin position="285"/>
        <end position="407"/>
    </location>
</feature>
<comment type="caution">
    <text evidence="3">The sequence shown here is derived from an EMBL/GenBank/DDBJ whole genome shotgun (WGS) entry which is preliminary data.</text>
</comment>
<dbReference type="InterPro" id="IPR046913">
    <property type="entry name" value="ABC-3C_CTD7"/>
</dbReference>
<dbReference type="Proteomes" id="UP000536195">
    <property type="component" value="Unassembled WGS sequence"/>
</dbReference>
<evidence type="ECO:0000256" key="1">
    <source>
        <dbReference type="SAM" id="MobiDB-lite"/>
    </source>
</evidence>
<proteinExistence type="predicted"/>
<dbReference type="AlphaFoldDB" id="A0A7J9S3C2"/>
<name>A0A7J9S3C2_METMI</name>
<reference evidence="3 4" key="1">
    <citation type="submission" date="2020-08" db="EMBL/GenBank/DDBJ databases">
        <title>Genomic Encyclopedia of Type Strains, Phase IV (KMG-V): Genome sequencing to study the core and pangenomes of soil and plant-associated prokaryotes.</title>
        <authorList>
            <person name="Whitman W."/>
        </authorList>
    </citation>
    <scope>NUCLEOTIDE SEQUENCE [LARGE SCALE GENOMIC DNA]</scope>
    <source>
        <strain evidence="3 4">C11</strain>
    </source>
</reference>
<feature type="compositionally biased region" description="Basic and acidic residues" evidence="1">
    <location>
        <begin position="144"/>
        <end position="159"/>
    </location>
</feature>
<evidence type="ECO:0000313" key="4">
    <source>
        <dbReference type="Proteomes" id="UP000536195"/>
    </source>
</evidence>
<dbReference type="Pfam" id="PF20283">
    <property type="entry name" value="CTD7"/>
    <property type="match status" value="1"/>
</dbReference>
<accession>A0A7J9S3C2</accession>
<dbReference type="RefSeq" id="WP_184229461.1">
    <property type="nucleotide sequence ID" value="NZ_JACHEC010000001.1"/>
</dbReference>
<gene>
    <name evidence="3" type="ORF">HNP92_000264</name>
</gene>
<evidence type="ECO:0000259" key="2">
    <source>
        <dbReference type="Pfam" id="PF20283"/>
    </source>
</evidence>
<dbReference type="EMBL" id="JACHEC010000001">
    <property type="protein sequence ID" value="MBB6400979.1"/>
    <property type="molecule type" value="Genomic_DNA"/>
</dbReference>
<protein>
    <recommendedName>
        <fullName evidence="2">ABC-three component systems C-terminal domain-containing protein</fullName>
    </recommendedName>
</protein>
<evidence type="ECO:0000313" key="3">
    <source>
        <dbReference type="EMBL" id="MBB6400979.1"/>
    </source>
</evidence>
<feature type="region of interest" description="Disordered" evidence="1">
    <location>
        <begin position="142"/>
        <end position="163"/>
    </location>
</feature>